<comment type="caution">
    <text evidence="1">The sequence shown here is derived from an EMBL/GenBank/DDBJ whole genome shotgun (WGS) entry which is preliminary data.</text>
</comment>
<sequence>MSVNCDRMLLSKERERFVGRFEIRPDKKHLFLSHDSLQHYRNGRGISSLNPLLSAYFTVERASDYDNVLTNMDDGEVKRSKRLTGNSSNTLRTPSNLEGSHVQHSLKNRRTGDQSDHAPPVKPERPLGNRVAVRKYREKKKAQNAYL</sequence>
<name>A0ACB9JFF9_9ASTR</name>
<accession>A0ACB9JFF9</accession>
<organism evidence="1 2">
    <name type="scientific">Smallanthus sonchifolius</name>
    <dbReference type="NCBI Taxonomy" id="185202"/>
    <lineage>
        <taxon>Eukaryota</taxon>
        <taxon>Viridiplantae</taxon>
        <taxon>Streptophyta</taxon>
        <taxon>Embryophyta</taxon>
        <taxon>Tracheophyta</taxon>
        <taxon>Spermatophyta</taxon>
        <taxon>Magnoliopsida</taxon>
        <taxon>eudicotyledons</taxon>
        <taxon>Gunneridae</taxon>
        <taxon>Pentapetalae</taxon>
        <taxon>asterids</taxon>
        <taxon>campanulids</taxon>
        <taxon>Asterales</taxon>
        <taxon>Asteraceae</taxon>
        <taxon>Asteroideae</taxon>
        <taxon>Heliantheae alliance</taxon>
        <taxon>Millerieae</taxon>
        <taxon>Smallanthus</taxon>
    </lineage>
</organism>
<gene>
    <name evidence="1" type="ORF">L1987_12263</name>
</gene>
<evidence type="ECO:0000313" key="1">
    <source>
        <dbReference type="EMBL" id="KAI3818456.1"/>
    </source>
</evidence>
<evidence type="ECO:0000313" key="2">
    <source>
        <dbReference type="Proteomes" id="UP001056120"/>
    </source>
</evidence>
<proteinExistence type="predicted"/>
<dbReference type="Proteomes" id="UP001056120">
    <property type="component" value="Linkage Group LG04"/>
</dbReference>
<dbReference type="EMBL" id="CM042021">
    <property type="protein sequence ID" value="KAI3818456.1"/>
    <property type="molecule type" value="Genomic_DNA"/>
</dbReference>
<protein>
    <submittedName>
        <fullName evidence="1">Uncharacterized protein</fullName>
    </submittedName>
</protein>
<keyword evidence="2" id="KW-1185">Reference proteome</keyword>
<reference evidence="1 2" key="2">
    <citation type="journal article" date="2022" name="Mol. Ecol. Resour.">
        <title>The genomes of chicory, endive, great burdock and yacon provide insights into Asteraceae paleo-polyploidization history and plant inulin production.</title>
        <authorList>
            <person name="Fan W."/>
            <person name="Wang S."/>
            <person name="Wang H."/>
            <person name="Wang A."/>
            <person name="Jiang F."/>
            <person name="Liu H."/>
            <person name="Zhao H."/>
            <person name="Xu D."/>
            <person name="Zhang Y."/>
        </authorList>
    </citation>
    <scope>NUCLEOTIDE SEQUENCE [LARGE SCALE GENOMIC DNA]</scope>
    <source>
        <strain evidence="2">cv. Yunnan</strain>
        <tissue evidence="1">Leaves</tissue>
    </source>
</reference>
<reference evidence="2" key="1">
    <citation type="journal article" date="2022" name="Mol. Ecol. Resour.">
        <title>The genomes of chicory, endive, great burdock and yacon provide insights into Asteraceae palaeo-polyploidization history and plant inulin production.</title>
        <authorList>
            <person name="Fan W."/>
            <person name="Wang S."/>
            <person name="Wang H."/>
            <person name="Wang A."/>
            <person name="Jiang F."/>
            <person name="Liu H."/>
            <person name="Zhao H."/>
            <person name="Xu D."/>
            <person name="Zhang Y."/>
        </authorList>
    </citation>
    <scope>NUCLEOTIDE SEQUENCE [LARGE SCALE GENOMIC DNA]</scope>
    <source>
        <strain evidence="2">cv. Yunnan</strain>
    </source>
</reference>